<accession>S4NJL8</accession>
<name>S4NJL8_9NEOP</name>
<feature type="transmembrane region" description="Helical" evidence="1">
    <location>
        <begin position="20"/>
        <end position="45"/>
    </location>
</feature>
<organism evidence="2">
    <name type="scientific">Pararge aegeria</name>
    <name type="common">speckled wood butterfly</name>
    <dbReference type="NCBI Taxonomy" id="116150"/>
    <lineage>
        <taxon>Eukaryota</taxon>
        <taxon>Metazoa</taxon>
        <taxon>Ecdysozoa</taxon>
        <taxon>Arthropoda</taxon>
        <taxon>Hexapoda</taxon>
        <taxon>Insecta</taxon>
        <taxon>Pterygota</taxon>
        <taxon>Neoptera</taxon>
        <taxon>Endopterygota</taxon>
        <taxon>Lepidoptera</taxon>
        <taxon>Glossata</taxon>
        <taxon>Ditrysia</taxon>
        <taxon>Papilionoidea</taxon>
        <taxon>Nymphalidae</taxon>
        <taxon>Satyrinae</taxon>
        <taxon>Satyrini</taxon>
        <taxon>Parargina</taxon>
        <taxon>Pararge</taxon>
    </lineage>
</organism>
<dbReference type="AlphaFoldDB" id="S4NJL8"/>
<proteinExistence type="predicted"/>
<keyword evidence="1" id="KW-0812">Transmembrane</keyword>
<evidence type="ECO:0000313" key="2">
    <source>
        <dbReference type="EMBL" id="JAA78891.1"/>
    </source>
</evidence>
<keyword evidence="1" id="KW-1133">Transmembrane helix</keyword>
<evidence type="ECO:0000256" key="1">
    <source>
        <dbReference type="SAM" id="Phobius"/>
    </source>
</evidence>
<reference evidence="2" key="2">
    <citation type="submission" date="2013-05" db="EMBL/GenBank/DDBJ databases">
        <authorList>
            <person name="Carter J.-M."/>
            <person name="Baker S.C."/>
            <person name="Pink R."/>
            <person name="Carter D.R.F."/>
            <person name="Collins A."/>
            <person name="Tomlin J."/>
            <person name="Gibbs M."/>
            <person name="Breuker C.J."/>
        </authorList>
    </citation>
    <scope>NUCLEOTIDE SEQUENCE</scope>
    <source>
        <tissue evidence="2">Ovary</tissue>
    </source>
</reference>
<protein>
    <submittedName>
        <fullName evidence="2">Uncharacterized protein</fullName>
    </submittedName>
</protein>
<sequence length="68" mass="7148">MSLRTVSVFLYLSSIVHNFAPLAILVLGFSSTLGFFFSGLTNIFLGRPLFALTGSAVTVMSSDTVASG</sequence>
<dbReference type="EMBL" id="GAIX01013669">
    <property type="protein sequence ID" value="JAA78891.1"/>
    <property type="molecule type" value="Transcribed_RNA"/>
</dbReference>
<reference evidence="2" key="1">
    <citation type="journal article" date="2013" name="BMC Genomics">
        <title>Unscrambling butterfly oogenesis.</title>
        <authorList>
            <person name="Carter J.M."/>
            <person name="Baker S.C."/>
            <person name="Pink R."/>
            <person name="Carter D.R."/>
            <person name="Collins A."/>
            <person name="Tomlin J."/>
            <person name="Gibbs M."/>
            <person name="Breuker C.J."/>
        </authorList>
    </citation>
    <scope>NUCLEOTIDE SEQUENCE</scope>
    <source>
        <tissue evidence="2">Ovary</tissue>
    </source>
</reference>
<keyword evidence="1" id="KW-0472">Membrane</keyword>